<evidence type="ECO:0000313" key="2">
    <source>
        <dbReference type="EMBL" id="MBE6271348.1"/>
    </source>
</evidence>
<reference evidence="3 4" key="1">
    <citation type="submission" date="2016-10" db="EMBL/GenBank/DDBJ databases">
        <authorList>
            <person name="de Groot N.N."/>
        </authorList>
    </citation>
    <scope>NUCLEOTIDE SEQUENCE [LARGE SCALE GENOMIC DNA]</scope>
    <source>
        <strain evidence="3 4">D31d</strain>
    </source>
</reference>
<evidence type="ECO:0000313" key="3">
    <source>
        <dbReference type="EMBL" id="SDZ93333.1"/>
    </source>
</evidence>
<keyword evidence="3" id="KW-0808">Transferase</keyword>
<gene>
    <name evidence="2" type="ORF">E7101_10405</name>
    <name evidence="3" type="ORF">SAMN05216462_0032</name>
</gene>
<dbReference type="GO" id="GO:0016301">
    <property type="term" value="F:kinase activity"/>
    <property type="evidence" value="ECO:0007669"/>
    <property type="project" value="UniProtKB-KW"/>
</dbReference>
<keyword evidence="3" id="KW-0418">Kinase</keyword>
<accession>A0A1H3X262</accession>
<sequence>METYLGLDLGGTKLLIGEVDGQGNIYNHKRYDSGYFNQQVAFDIIRHSLDDYIHQVGWYKQPPVAMGVGLIGRVDYEQGIWQQIDPERTYPMPLAQQLSETYGMPCFIDNDVKSATRAEMMWGHGRVSRNFLYVNVGTGIAAGLVINGQQVRGSHFNAGEVGHVRVGVQVGVKCPCGRVDCVEAIASGMGFDRCARLLQKQYPTALQIPTVNGERVDVRDIFALYGQNDPLCRVLVDNAAEALANLIMNLVRMTDPDTVVLGGGVVADGFMLEHIEHYLHPVTMRFVSNGVVLTKLDPQFAGLLGAAAISMNSK</sequence>
<dbReference type="Proteomes" id="UP000182257">
    <property type="component" value="Unassembled WGS sequence"/>
</dbReference>
<proteinExistence type="inferred from homology"/>
<protein>
    <submittedName>
        <fullName evidence="2">ROK family protein</fullName>
    </submittedName>
    <submittedName>
        <fullName evidence="3">Sugar kinase of the NBD/HSP70 family, may contain an N-terminal HTH domain</fullName>
    </submittedName>
</protein>
<reference evidence="2" key="2">
    <citation type="submission" date="2019-04" db="EMBL/GenBank/DDBJ databases">
        <title>Evolution of Biomass-Degrading Anaerobic Consortia Revealed by Metagenomics.</title>
        <authorList>
            <person name="Peng X."/>
        </authorList>
    </citation>
    <scope>NUCLEOTIDE SEQUENCE</scope>
    <source>
        <strain evidence="2">SIG140</strain>
    </source>
</reference>
<dbReference type="AlphaFoldDB" id="A0A1H3X262"/>
<dbReference type="RefSeq" id="WP_028911368.1">
    <property type="nucleotide sequence ID" value="NZ_FNRF01000001.1"/>
</dbReference>
<dbReference type="EMBL" id="FNRF01000001">
    <property type="protein sequence ID" value="SDZ93333.1"/>
    <property type="molecule type" value="Genomic_DNA"/>
</dbReference>
<dbReference type="InterPro" id="IPR000600">
    <property type="entry name" value="ROK"/>
</dbReference>
<name>A0A1H3X262_XYLRU</name>
<dbReference type="SUPFAM" id="SSF53067">
    <property type="entry name" value="Actin-like ATPase domain"/>
    <property type="match status" value="1"/>
</dbReference>
<dbReference type="Gene3D" id="3.30.420.40">
    <property type="match status" value="2"/>
</dbReference>
<evidence type="ECO:0000256" key="1">
    <source>
        <dbReference type="ARBA" id="ARBA00006479"/>
    </source>
</evidence>
<dbReference type="PANTHER" id="PTHR18964:SF149">
    <property type="entry name" value="BIFUNCTIONAL UDP-N-ACETYLGLUCOSAMINE 2-EPIMERASE_N-ACETYLMANNOSAMINE KINASE"/>
    <property type="match status" value="1"/>
</dbReference>
<dbReference type="Pfam" id="PF00480">
    <property type="entry name" value="ROK"/>
    <property type="match status" value="1"/>
</dbReference>
<dbReference type="OrthoDB" id="9810372at2"/>
<dbReference type="Proteomes" id="UP000806522">
    <property type="component" value="Unassembled WGS sequence"/>
</dbReference>
<evidence type="ECO:0000313" key="4">
    <source>
        <dbReference type="Proteomes" id="UP000182257"/>
    </source>
</evidence>
<dbReference type="InterPro" id="IPR043129">
    <property type="entry name" value="ATPase_NBD"/>
</dbReference>
<dbReference type="EMBL" id="SUYC01000011">
    <property type="protein sequence ID" value="MBE6271348.1"/>
    <property type="molecule type" value="Genomic_DNA"/>
</dbReference>
<dbReference type="PANTHER" id="PTHR18964">
    <property type="entry name" value="ROK (REPRESSOR, ORF, KINASE) FAMILY"/>
    <property type="match status" value="1"/>
</dbReference>
<organism evidence="3 4">
    <name type="scientific">Xylanibacter ruminicola</name>
    <name type="common">Prevotella ruminicola</name>
    <dbReference type="NCBI Taxonomy" id="839"/>
    <lineage>
        <taxon>Bacteria</taxon>
        <taxon>Pseudomonadati</taxon>
        <taxon>Bacteroidota</taxon>
        <taxon>Bacteroidia</taxon>
        <taxon>Bacteroidales</taxon>
        <taxon>Prevotellaceae</taxon>
        <taxon>Xylanibacter</taxon>
    </lineage>
</organism>
<comment type="similarity">
    <text evidence="1">Belongs to the ROK (NagC/XylR) family.</text>
</comment>